<dbReference type="PROSITE" id="PS00760">
    <property type="entry name" value="SPASE_I_2"/>
    <property type="match status" value="1"/>
</dbReference>
<evidence type="ECO:0000313" key="12">
    <source>
        <dbReference type="Proteomes" id="UP000027341"/>
    </source>
</evidence>
<evidence type="ECO:0000256" key="9">
    <source>
        <dbReference type="RuleBase" id="RU362042"/>
    </source>
</evidence>
<evidence type="ECO:0000256" key="3">
    <source>
        <dbReference type="ARBA" id="ARBA00013208"/>
    </source>
</evidence>
<dbReference type="PROSITE" id="PS00761">
    <property type="entry name" value="SPASE_I_3"/>
    <property type="match status" value="1"/>
</dbReference>
<evidence type="ECO:0000256" key="2">
    <source>
        <dbReference type="ARBA" id="ARBA00009370"/>
    </source>
</evidence>
<gene>
    <name evidence="11" type="ORF">EI16_00250</name>
</gene>
<evidence type="ECO:0000256" key="1">
    <source>
        <dbReference type="ARBA" id="ARBA00000677"/>
    </source>
</evidence>
<name>A0A066ZLU9_HYDMR</name>
<comment type="subcellular location">
    <subcellularLocation>
        <location evidence="9">Membrane</location>
        <topology evidence="9">Multi-pass membrane protein</topology>
    </subcellularLocation>
</comment>
<dbReference type="InterPro" id="IPR019758">
    <property type="entry name" value="Pept_S26A_signal_pept_1_CS"/>
</dbReference>
<evidence type="ECO:0000259" key="10">
    <source>
        <dbReference type="Pfam" id="PF10502"/>
    </source>
</evidence>
<dbReference type="InterPro" id="IPR019757">
    <property type="entry name" value="Pept_S26A_signal_pept_1_Lys-AS"/>
</dbReference>
<dbReference type="RefSeq" id="WP_029908245.1">
    <property type="nucleotide sequence ID" value="NZ_AP020335.1"/>
</dbReference>
<reference evidence="11 12" key="1">
    <citation type="submission" date="2014-04" db="EMBL/GenBank/DDBJ databases">
        <title>Draft genome sequence of Hydrogenovibrio marinus MH-110, a model organism for aerobic H2 metabolism.</title>
        <authorList>
            <person name="Cha H.J."/>
            <person name="Jo B.H."/>
            <person name="Hwang B.H."/>
        </authorList>
    </citation>
    <scope>NUCLEOTIDE SEQUENCE [LARGE SCALE GENOMIC DNA]</scope>
    <source>
        <strain evidence="11 12">MH-110</strain>
    </source>
</reference>
<dbReference type="GO" id="GO:0006465">
    <property type="term" value="P:signal peptide processing"/>
    <property type="evidence" value="ECO:0007669"/>
    <property type="project" value="InterPro"/>
</dbReference>
<keyword evidence="6 8" id="KW-0378">Hydrolase</keyword>
<evidence type="ECO:0000256" key="8">
    <source>
        <dbReference type="RuleBase" id="RU003993"/>
    </source>
</evidence>
<dbReference type="NCBIfam" id="TIGR02227">
    <property type="entry name" value="sigpep_I_bact"/>
    <property type="match status" value="1"/>
</dbReference>
<dbReference type="PANTHER" id="PTHR43390">
    <property type="entry name" value="SIGNAL PEPTIDASE I"/>
    <property type="match status" value="1"/>
</dbReference>
<dbReference type="STRING" id="28885.EI16_00250"/>
<evidence type="ECO:0000256" key="4">
    <source>
        <dbReference type="ARBA" id="ARBA00019232"/>
    </source>
</evidence>
<dbReference type="Pfam" id="PF10502">
    <property type="entry name" value="Peptidase_S26"/>
    <property type="match status" value="1"/>
</dbReference>
<sequence length="256" mass="28772">MSFELILVIATAITGAIAYVDKLVWKPKRDRSVTTESEPLIVEYSRSLFPVFLVVLVLRSFVVEPFRIPSGSMYPTLEIGDFIVVNKFAYGLKLPVTQTKIVPIGEPKRGDVVVFKYPKDPDVDYIKRVIGLPGDKITYIGRTVFINGEPLKQTYIGAYKGSDSGANMDGTSEISETLPSGKKHMILLDKDKYSQDMQTVTVPPGYYFMMGDNRDYSNDSRFWGFVPEQNIKGKAFGIWMNWDDGVHFGRIGKGID</sequence>
<comment type="similarity">
    <text evidence="2 9">Belongs to the peptidase S26 family.</text>
</comment>
<dbReference type="GO" id="GO:0004252">
    <property type="term" value="F:serine-type endopeptidase activity"/>
    <property type="evidence" value="ECO:0007669"/>
    <property type="project" value="InterPro"/>
</dbReference>
<dbReference type="InterPro" id="IPR000223">
    <property type="entry name" value="Pept_S26A_signal_pept_1"/>
</dbReference>
<dbReference type="GO" id="GO:0009003">
    <property type="term" value="F:signal peptidase activity"/>
    <property type="evidence" value="ECO:0007669"/>
    <property type="project" value="UniProtKB-EC"/>
</dbReference>
<dbReference type="GO" id="GO:0016020">
    <property type="term" value="C:membrane"/>
    <property type="evidence" value="ECO:0007669"/>
    <property type="project" value="UniProtKB-SubCell"/>
</dbReference>
<dbReference type="PANTHER" id="PTHR43390:SF1">
    <property type="entry name" value="CHLOROPLAST PROCESSING PEPTIDASE"/>
    <property type="match status" value="1"/>
</dbReference>
<dbReference type="PRINTS" id="PR00727">
    <property type="entry name" value="LEADERPTASE"/>
</dbReference>
<dbReference type="SUPFAM" id="SSF51306">
    <property type="entry name" value="LexA/Signal peptidase"/>
    <property type="match status" value="1"/>
</dbReference>
<dbReference type="CDD" id="cd06530">
    <property type="entry name" value="S26_SPase_I"/>
    <property type="match status" value="1"/>
</dbReference>
<dbReference type="Proteomes" id="UP000027341">
    <property type="component" value="Unassembled WGS sequence"/>
</dbReference>
<dbReference type="AlphaFoldDB" id="A0A066ZLU9"/>
<evidence type="ECO:0000256" key="7">
    <source>
        <dbReference type="PIRSR" id="PIRSR600223-1"/>
    </source>
</evidence>
<dbReference type="InterPro" id="IPR019756">
    <property type="entry name" value="Pept_S26A_signal_pept_1_Ser-AS"/>
</dbReference>
<dbReference type="EC" id="3.4.21.89" evidence="3 8"/>
<protein>
    <recommendedName>
        <fullName evidence="4 8">Signal peptidase I</fullName>
        <ecNumber evidence="3 8">3.4.21.89</ecNumber>
    </recommendedName>
</protein>
<keyword evidence="5 8" id="KW-0645">Protease</keyword>
<dbReference type="EMBL" id="JMIU01000001">
    <property type="protein sequence ID" value="KDN94783.1"/>
    <property type="molecule type" value="Genomic_DNA"/>
</dbReference>
<proteinExistence type="inferred from homology"/>
<comment type="catalytic activity">
    <reaction evidence="1 8">
        <text>Cleavage of hydrophobic, N-terminal signal or leader sequences from secreted and periplasmic proteins.</text>
        <dbReference type="EC" id="3.4.21.89"/>
    </reaction>
</comment>
<feature type="domain" description="Peptidase S26" evidence="10">
    <location>
        <begin position="42"/>
        <end position="239"/>
    </location>
</feature>
<dbReference type="Gene3D" id="2.10.109.10">
    <property type="entry name" value="Umud Fragment, subunit A"/>
    <property type="match status" value="1"/>
</dbReference>
<accession>A0A066ZLU9</accession>
<dbReference type="PROSITE" id="PS00501">
    <property type="entry name" value="SPASE_I_1"/>
    <property type="match status" value="1"/>
</dbReference>
<comment type="caution">
    <text evidence="11">The sequence shown here is derived from an EMBL/GenBank/DDBJ whole genome shotgun (WGS) entry which is preliminary data.</text>
</comment>
<organism evidence="11 12">
    <name type="scientific">Hydrogenovibrio marinus</name>
    <dbReference type="NCBI Taxonomy" id="28885"/>
    <lineage>
        <taxon>Bacteria</taxon>
        <taxon>Pseudomonadati</taxon>
        <taxon>Pseudomonadota</taxon>
        <taxon>Gammaproteobacteria</taxon>
        <taxon>Thiotrichales</taxon>
        <taxon>Piscirickettsiaceae</taxon>
        <taxon>Hydrogenovibrio</taxon>
    </lineage>
</organism>
<dbReference type="InterPro" id="IPR019533">
    <property type="entry name" value="Peptidase_S26"/>
</dbReference>
<dbReference type="InterPro" id="IPR036286">
    <property type="entry name" value="LexA/Signal_pep-like_sf"/>
</dbReference>
<keyword evidence="12" id="KW-1185">Reference proteome</keyword>
<evidence type="ECO:0000256" key="6">
    <source>
        <dbReference type="ARBA" id="ARBA00022801"/>
    </source>
</evidence>
<feature type="active site" evidence="7">
    <location>
        <position position="72"/>
    </location>
</feature>
<evidence type="ECO:0000256" key="5">
    <source>
        <dbReference type="ARBA" id="ARBA00022670"/>
    </source>
</evidence>
<evidence type="ECO:0000313" key="11">
    <source>
        <dbReference type="EMBL" id="KDN94783.1"/>
    </source>
</evidence>
<feature type="active site" evidence="7">
    <location>
        <position position="127"/>
    </location>
</feature>